<evidence type="ECO:0000256" key="1">
    <source>
        <dbReference type="SAM" id="MobiDB-lite"/>
    </source>
</evidence>
<reference evidence="2 3" key="1">
    <citation type="journal article" date="2018" name="Front. Plant Sci.">
        <title>Red Clover (Trifolium pratense) and Zigzag Clover (T. medium) - A Picture of Genomic Similarities and Differences.</title>
        <authorList>
            <person name="Dluhosova J."/>
            <person name="Istvanek J."/>
            <person name="Nedelnik J."/>
            <person name="Repkova J."/>
        </authorList>
    </citation>
    <scope>NUCLEOTIDE SEQUENCE [LARGE SCALE GENOMIC DNA]</scope>
    <source>
        <strain evidence="3">cv. 10/8</strain>
        <tissue evidence="2">Leaf</tissue>
    </source>
</reference>
<sequence>MSYFTQVKRILENINGNDVDIGTPTEAKSNSVVKSLKENNPETDV</sequence>
<comment type="caution">
    <text evidence="2">The sequence shown here is derived from an EMBL/GenBank/DDBJ whole genome shotgun (WGS) entry which is preliminary data.</text>
</comment>
<name>A0A392UMI7_9FABA</name>
<feature type="compositionally biased region" description="Basic and acidic residues" evidence="1">
    <location>
        <begin position="35"/>
        <end position="45"/>
    </location>
</feature>
<dbReference type="Proteomes" id="UP000265520">
    <property type="component" value="Unassembled WGS sequence"/>
</dbReference>
<accession>A0A392UMI7</accession>
<organism evidence="2 3">
    <name type="scientific">Trifolium medium</name>
    <dbReference type="NCBI Taxonomy" id="97028"/>
    <lineage>
        <taxon>Eukaryota</taxon>
        <taxon>Viridiplantae</taxon>
        <taxon>Streptophyta</taxon>
        <taxon>Embryophyta</taxon>
        <taxon>Tracheophyta</taxon>
        <taxon>Spermatophyta</taxon>
        <taxon>Magnoliopsida</taxon>
        <taxon>eudicotyledons</taxon>
        <taxon>Gunneridae</taxon>
        <taxon>Pentapetalae</taxon>
        <taxon>rosids</taxon>
        <taxon>fabids</taxon>
        <taxon>Fabales</taxon>
        <taxon>Fabaceae</taxon>
        <taxon>Papilionoideae</taxon>
        <taxon>50 kb inversion clade</taxon>
        <taxon>NPAAA clade</taxon>
        <taxon>Hologalegina</taxon>
        <taxon>IRL clade</taxon>
        <taxon>Trifolieae</taxon>
        <taxon>Trifolium</taxon>
    </lineage>
</organism>
<keyword evidence="3" id="KW-1185">Reference proteome</keyword>
<feature type="region of interest" description="Disordered" evidence="1">
    <location>
        <begin position="20"/>
        <end position="45"/>
    </location>
</feature>
<dbReference type="AlphaFoldDB" id="A0A392UMI7"/>
<dbReference type="EMBL" id="LXQA010869443">
    <property type="protein sequence ID" value="MCI74859.1"/>
    <property type="molecule type" value="Genomic_DNA"/>
</dbReference>
<feature type="non-terminal residue" evidence="2">
    <location>
        <position position="45"/>
    </location>
</feature>
<proteinExistence type="predicted"/>
<protein>
    <submittedName>
        <fullName evidence="2">Uncharacterized protein</fullName>
    </submittedName>
</protein>
<evidence type="ECO:0000313" key="3">
    <source>
        <dbReference type="Proteomes" id="UP000265520"/>
    </source>
</evidence>
<evidence type="ECO:0000313" key="2">
    <source>
        <dbReference type="EMBL" id="MCI74859.1"/>
    </source>
</evidence>